<accession>A0A2N3HS49</accession>
<keyword evidence="1" id="KW-1133">Transmembrane helix</keyword>
<dbReference type="EMBL" id="MVDD01000020">
    <property type="protein sequence ID" value="PKQ60885.1"/>
    <property type="molecule type" value="Genomic_DNA"/>
</dbReference>
<feature type="transmembrane region" description="Helical" evidence="1">
    <location>
        <begin position="286"/>
        <end position="311"/>
    </location>
</feature>
<dbReference type="Proteomes" id="UP000233535">
    <property type="component" value="Unassembled WGS sequence"/>
</dbReference>
<feature type="transmembrane region" description="Helical" evidence="1">
    <location>
        <begin position="12"/>
        <end position="30"/>
    </location>
</feature>
<feature type="transmembrane region" description="Helical" evidence="1">
    <location>
        <begin position="50"/>
        <end position="70"/>
    </location>
</feature>
<evidence type="ECO:0000313" key="3">
    <source>
        <dbReference type="Proteomes" id="UP000233535"/>
    </source>
</evidence>
<evidence type="ECO:0000313" key="2">
    <source>
        <dbReference type="EMBL" id="PKQ60885.1"/>
    </source>
</evidence>
<name>A0A2N3HS49_9BACT</name>
<feature type="transmembrane region" description="Helical" evidence="1">
    <location>
        <begin position="137"/>
        <end position="156"/>
    </location>
</feature>
<proteinExistence type="predicted"/>
<feature type="transmembrane region" description="Helical" evidence="1">
    <location>
        <begin position="194"/>
        <end position="214"/>
    </location>
</feature>
<feature type="transmembrane region" description="Helical" evidence="1">
    <location>
        <begin position="226"/>
        <end position="243"/>
    </location>
</feature>
<dbReference type="PANTHER" id="PTHR31061:SF24">
    <property type="entry name" value="LD22376P"/>
    <property type="match status" value="1"/>
</dbReference>
<dbReference type="PANTHER" id="PTHR31061">
    <property type="entry name" value="LD22376P"/>
    <property type="match status" value="1"/>
</dbReference>
<dbReference type="RefSeq" id="WP_101263118.1">
    <property type="nucleotide sequence ID" value="NZ_MVDD01000020.1"/>
</dbReference>
<gene>
    <name evidence="2" type="ORF">BZG02_17865</name>
</gene>
<feature type="transmembrane region" description="Helical" evidence="1">
    <location>
        <begin position="114"/>
        <end position="132"/>
    </location>
</feature>
<feature type="transmembrane region" description="Helical" evidence="1">
    <location>
        <begin position="255"/>
        <end position="274"/>
    </location>
</feature>
<sequence length="369" mass="41558">MKKTERLMALDAFRGLTIAAMITVNTPGSWEHVYSPLLHSEWNGCTPTDLVFPFFLFAVGVAMWFAFGKFDHQLKPEAGRKILKRTVIIFAIGLLLNAFPFVQIKWESFRIMGVLQRIALAYGIGSLLCLYLSKIRLVVVAAVILLVYWGLVFFLGGDHPYSLQGNPTMAFDSFILGENHLYKGFGIAFDPEGLFSTLPAIATVIFGYLAGFLIESTERNKLVKKLLLFGSLGVIVGLIWNLGFPINKPIWSSSYVVYTAGLALLVLAVMIYLIDILNYKKWAHPFLVFGMNPLFIYVLSGVWVRVLIYLIRITDPNGNSMTGYVCLYKNAFASWAGDLNGSLFFALAHILVYWLIVLFLYKRKIFIKI</sequence>
<keyword evidence="1" id="KW-0812">Transmembrane</keyword>
<keyword evidence="1" id="KW-0472">Membrane</keyword>
<reference evidence="2 3" key="1">
    <citation type="journal article" date="2017" name="Front. Microbiol.">
        <title>Labilibaculum manganireducens gen. nov., sp. nov. and Labilibaculum filiforme sp. nov., Novel Bacteroidetes Isolated from Subsurface Sediments of the Baltic Sea.</title>
        <authorList>
            <person name="Vandieken V."/>
            <person name="Marshall I.P."/>
            <person name="Niemann H."/>
            <person name="Engelen B."/>
            <person name="Cypionka H."/>
        </authorList>
    </citation>
    <scope>NUCLEOTIDE SEQUENCE [LARGE SCALE GENOMIC DNA]</scope>
    <source>
        <strain evidence="2 3">59.16B</strain>
    </source>
</reference>
<dbReference type="OrthoDB" id="9788724at2"/>
<organism evidence="2 3">
    <name type="scientific">Labilibaculum filiforme</name>
    <dbReference type="NCBI Taxonomy" id="1940526"/>
    <lineage>
        <taxon>Bacteria</taxon>
        <taxon>Pseudomonadati</taxon>
        <taxon>Bacteroidota</taxon>
        <taxon>Bacteroidia</taxon>
        <taxon>Marinilabiliales</taxon>
        <taxon>Marinifilaceae</taxon>
        <taxon>Labilibaculum</taxon>
    </lineage>
</organism>
<protein>
    <submittedName>
        <fullName evidence="2">Uncharacterized protein</fullName>
    </submittedName>
</protein>
<evidence type="ECO:0000256" key="1">
    <source>
        <dbReference type="SAM" id="Phobius"/>
    </source>
</evidence>
<feature type="transmembrane region" description="Helical" evidence="1">
    <location>
        <begin position="82"/>
        <end position="102"/>
    </location>
</feature>
<dbReference type="AlphaFoldDB" id="A0A2N3HS49"/>
<keyword evidence="3" id="KW-1185">Reference proteome</keyword>
<feature type="transmembrane region" description="Helical" evidence="1">
    <location>
        <begin position="342"/>
        <end position="361"/>
    </location>
</feature>
<comment type="caution">
    <text evidence="2">The sequence shown here is derived from an EMBL/GenBank/DDBJ whole genome shotgun (WGS) entry which is preliminary data.</text>
</comment>